<sequence>MEAAQSRAAAGSLQRRCTPASRHDPANLTPGSRSTQASQAVQASVNAPRQQNPASSRMMSAISVAHLGCKDEDMLGMVIGEEGKVVDSWSLSLTLEKLYFWERKLYGEVKAEEKMRLRLAKNSKRLKLLDQRGAEAHKVDATRNLLRKLSTKIRIAVRVIAKVSRKINKVRDEELVPQVNTLIQGFAKMWQDKLHSYQIQLQVISEAKNLASVTSGGNNSPGLAMELELELIKWIINFSSWVSAHRNFVKSLNGWLALCLNYEPQEAPTYSPGRIGAPVIFVICNKWSQAMDRISEKDVVNAMQALVSSVRHLWEQQNLDQSERIVAVRERDKWMKMLERKALEINKEGDELNRKLALVPGQQQSFQRCPTIRTYEAHCIDGSSVHVNLRLVLQALESFASSSLEAFQEIPRLDEEATRGGSMVPLVRHCKLEAPESSGSKVLNKPFIDYEFQLVIQAWADVWIVVAAMCLDVEIFLQFFGNTMVSEKIPWSTGGNGVAGARWLRAVT</sequence>
<dbReference type="AlphaFoldDB" id="M7ZP04"/>
<feature type="compositionally biased region" description="Low complexity" evidence="1">
    <location>
        <begin position="36"/>
        <end position="45"/>
    </location>
</feature>
<reference evidence="3" key="1">
    <citation type="journal article" date="2013" name="Nature">
        <title>Draft genome of the wheat A-genome progenitor Triticum urartu.</title>
        <authorList>
            <person name="Ling H.Q."/>
            <person name="Zhao S."/>
            <person name="Liu D."/>
            <person name="Wang J."/>
            <person name="Sun H."/>
            <person name="Zhang C."/>
            <person name="Fan H."/>
            <person name="Li D."/>
            <person name="Dong L."/>
            <person name="Tao Y."/>
            <person name="Gao C."/>
            <person name="Wu H."/>
            <person name="Li Y."/>
            <person name="Cui Y."/>
            <person name="Guo X."/>
            <person name="Zheng S."/>
            <person name="Wang B."/>
            <person name="Yu K."/>
            <person name="Liang Q."/>
            <person name="Yang W."/>
            <person name="Lou X."/>
            <person name="Chen J."/>
            <person name="Feng M."/>
            <person name="Jian J."/>
            <person name="Zhang X."/>
            <person name="Luo G."/>
            <person name="Jiang Y."/>
            <person name="Liu J."/>
            <person name="Wang Z."/>
            <person name="Sha Y."/>
            <person name="Zhang B."/>
            <person name="Wu H."/>
            <person name="Tang D."/>
            <person name="Shen Q."/>
            <person name="Xue P."/>
            <person name="Zou S."/>
            <person name="Wang X."/>
            <person name="Liu X."/>
            <person name="Wang F."/>
            <person name="Yang Y."/>
            <person name="An X."/>
            <person name="Dong Z."/>
            <person name="Zhang K."/>
            <person name="Zhang X."/>
            <person name="Luo M.C."/>
            <person name="Dvorak J."/>
            <person name="Tong Y."/>
            <person name="Wang J."/>
            <person name="Yang H."/>
            <person name="Li Z."/>
            <person name="Wang D."/>
            <person name="Zhang A."/>
            <person name="Wang J."/>
        </authorList>
    </citation>
    <scope>NUCLEOTIDE SEQUENCE</scope>
</reference>
<dbReference type="EMBL" id="KD186609">
    <property type="protein sequence ID" value="EMS54060.1"/>
    <property type="molecule type" value="Genomic_DNA"/>
</dbReference>
<organism evidence="3">
    <name type="scientific">Triticum urartu</name>
    <name type="common">Red wild einkorn</name>
    <name type="synonym">Crithodium urartu</name>
    <dbReference type="NCBI Taxonomy" id="4572"/>
    <lineage>
        <taxon>Eukaryota</taxon>
        <taxon>Viridiplantae</taxon>
        <taxon>Streptophyta</taxon>
        <taxon>Embryophyta</taxon>
        <taxon>Tracheophyta</taxon>
        <taxon>Spermatophyta</taxon>
        <taxon>Magnoliopsida</taxon>
        <taxon>Liliopsida</taxon>
        <taxon>Poales</taxon>
        <taxon>Poaceae</taxon>
        <taxon>BOP clade</taxon>
        <taxon>Pooideae</taxon>
        <taxon>Triticodae</taxon>
        <taxon>Triticeae</taxon>
        <taxon>Triticinae</taxon>
        <taxon>Triticum</taxon>
    </lineage>
</organism>
<feature type="region of interest" description="Disordered" evidence="1">
    <location>
        <begin position="1"/>
        <end position="57"/>
    </location>
</feature>
<dbReference type="OMA" id="WADVWIV"/>
<feature type="domain" description="DUF632" evidence="2">
    <location>
        <begin position="45"/>
        <end position="312"/>
    </location>
</feature>
<dbReference type="Pfam" id="PF04782">
    <property type="entry name" value="DUF632"/>
    <property type="match status" value="1"/>
</dbReference>
<dbReference type="InterPro" id="IPR006867">
    <property type="entry name" value="DUF632"/>
</dbReference>
<proteinExistence type="predicted"/>
<evidence type="ECO:0000313" key="3">
    <source>
        <dbReference type="EMBL" id="EMS54060.1"/>
    </source>
</evidence>
<feature type="compositionally biased region" description="Polar residues" evidence="1">
    <location>
        <begin position="47"/>
        <end position="57"/>
    </location>
</feature>
<evidence type="ECO:0000256" key="1">
    <source>
        <dbReference type="SAM" id="MobiDB-lite"/>
    </source>
</evidence>
<protein>
    <recommendedName>
        <fullName evidence="2">DUF632 domain-containing protein</fullName>
    </recommendedName>
</protein>
<dbReference type="PANTHER" id="PTHR21450:SF38">
    <property type="entry name" value="OS04G0562800 PROTEIN"/>
    <property type="match status" value="1"/>
</dbReference>
<gene>
    <name evidence="3" type="ORF">TRIUR3_21282</name>
</gene>
<accession>M7ZP04</accession>
<evidence type="ECO:0000259" key="2">
    <source>
        <dbReference type="Pfam" id="PF04782"/>
    </source>
</evidence>
<dbReference type="eggNOG" id="ENOG502QQU6">
    <property type="taxonomic scope" value="Eukaryota"/>
</dbReference>
<name>M7ZP04_TRIUA</name>
<dbReference type="PANTHER" id="PTHR21450">
    <property type="entry name" value="PROTEIN ALTERED PHOSPHATE STARVATION RESPONSE 1"/>
    <property type="match status" value="1"/>
</dbReference>
<dbReference type="STRING" id="4572.M7ZP04"/>